<feature type="compositionally biased region" description="Low complexity" evidence="1">
    <location>
        <begin position="284"/>
        <end position="301"/>
    </location>
</feature>
<organism evidence="2 3">
    <name type="scientific">Mycolicibacterium peregrinum</name>
    <name type="common">Mycobacterium peregrinum</name>
    <dbReference type="NCBI Taxonomy" id="43304"/>
    <lineage>
        <taxon>Bacteria</taxon>
        <taxon>Bacillati</taxon>
        <taxon>Actinomycetota</taxon>
        <taxon>Actinomycetes</taxon>
        <taxon>Mycobacteriales</taxon>
        <taxon>Mycobacteriaceae</taxon>
        <taxon>Mycolicibacterium</taxon>
    </lineage>
</organism>
<evidence type="ECO:0008006" key="4">
    <source>
        <dbReference type="Google" id="ProtNLM"/>
    </source>
</evidence>
<protein>
    <recommendedName>
        <fullName evidence="4">PE-PGRS family protein</fullName>
    </recommendedName>
</protein>
<comment type="caution">
    <text evidence="2">The sequence shown here is derived from an EMBL/GenBank/DDBJ whole genome shotgun (WGS) entry which is preliminary data.</text>
</comment>
<proteinExistence type="predicted"/>
<dbReference type="AlphaFoldDB" id="A0A1A0WIR0"/>
<dbReference type="RefSeq" id="WP_064877775.1">
    <property type="nucleotide sequence ID" value="NZ_LZSY01000002.1"/>
</dbReference>
<dbReference type="Proteomes" id="UP000094008">
    <property type="component" value="Unassembled WGS sequence"/>
</dbReference>
<feature type="region of interest" description="Disordered" evidence="1">
    <location>
        <begin position="270"/>
        <end position="301"/>
    </location>
</feature>
<accession>A0A1A0WIR0</accession>
<name>A0A1A0WIR0_MYCPR</name>
<dbReference type="EMBL" id="LZSY01000002">
    <property type="protein sequence ID" value="OBB98575.1"/>
    <property type="molecule type" value="Genomic_DNA"/>
</dbReference>
<evidence type="ECO:0000313" key="2">
    <source>
        <dbReference type="EMBL" id="OBB98575.1"/>
    </source>
</evidence>
<evidence type="ECO:0000256" key="1">
    <source>
        <dbReference type="SAM" id="MobiDB-lite"/>
    </source>
</evidence>
<evidence type="ECO:0000313" key="3">
    <source>
        <dbReference type="Proteomes" id="UP000094008"/>
    </source>
</evidence>
<sequence>MTAGVALVGAGLIAVTPVAAPPPEIQSHSIQLSAAIDDPIEVFSPVFTQASTVIQNAIQAEIDDPFPIIVGLAGKLAADGKTLGDIASTLGQSYAGLVAGLPGALTTYAQKIAAGDFTGAVGAFMPIAMGPFMTTFMQLMNVQSFVKTQFDVARDLTGAAIVTAWSLGPGQLLSVYGVIGAVTNTLGELVKAVPTGDPGKIVNVIQHGAANIATAALGAADLWRWSLDDARQNFRDILNPPPPDPEEEFRTAKVVPDLAKSLPAAQAVTLEAPSVETPPEPEPKAATEVVSSPEATATTETTLETKPLVRDSLVAAPGKPGLKTMRNAQAHKIASSVSEQVSATANKIGEGIKSALGKPANKPAGASGDSSGDAK</sequence>
<reference evidence="3" key="1">
    <citation type="submission" date="2016-06" db="EMBL/GenBank/DDBJ databases">
        <authorList>
            <person name="Sutton G."/>
            <person name="Brinkac L."/>
            <person name="Sanka R."/>
            <person name="Adams M."/>
            <person name="Lau E."/>
            <person name="Mehaffy C."/>
            <person name="Tameris M."/>
            <person name="Hatherill M."/>
            <person name="Hanekom W."/>
            <person name="Mahomed H."/>
            <person name="Mcshane H."/>
        </authorList>
    </citation>
    <scope>NUCLEOTIDE SEQUENCE [LARGE SCALE GENOMIC DNA]</scope>
    <source>
        <strain evidence="3">852002-10433_SCH5171157</strain>
    </source>
</reference>
<gene>
    <name evidence="2" type="ORF">A5779_00965</name>
</gene>
<feature type="region of interest" description="Disordered" evidence="1">
    <location>
        <begin position="352"/>
        <end position="375"/>
    </location>
</feature>